<evidence type="ECO:0000259" key="1">
    <source>
        <dbReference type="Pfam" id="PF05649"/>
    </source>
</evidence>
<dbReference type="InterPro" id="IPR042089">
    <property type="entry name" value="Peptidase_M13_dom_2"/>
</dbReference>
<dbReference type="GO" id="GO:0008237">
    <property type="term" value="F:metallopeptidase activity"/>
    <property type="evidence" value="ECO:0007669"/>
    <property type="project" value="InterPro"/>
</dbReference>
<dbReference type="AlphaFoldDB" id="A0A7R9AN51"/>
<name>A0A7R9AN51_TIMSH</name>
<protein>
    <recommendedName>
        <fullName evidence="1">Peptidase M13 N-terminal domain-containing protein</fullName>
    </recommendedName>
</protein>
<dbReference type="EMBL" id="OC000393">
    <property type="protein sequence ID" value="CAD7257120.1"/>
    <property type="molecule type" value="Genomic_DNA"/>
</dbReference>
<feature type="domain" description="Peptidase M13 N-terminal" evidence="1">
    <location>
        <begin position="44"/>
        <end position="131"/>
    </location>
</feature>
<dbReference type="InterPro" id="IPR008753">
    <property type="entry name" value="Peptidase_M13_N"/>
</dbReference>
<dbReference type="Gene3D" id="1.10.1380.10">
    <property type="entry name" value="Neutral endopeptidase , domain2"/>
    <property type="match status" value="1"/>
</dbReference>
<proteinExistence type="predicted"/>
<dbReference type="SUPFAM" id="SSF55486">
    <property type="entry name" value="Metalloproteases ('zincins'), catalytic domain"/>
    <property type="match status" value="1"/>
</dbReference>
<dbReference type="Gene3D" id="3.40.390.10">
    <property type="entry name" value="Collagenase (Catalytic Domain)"/>
    <property type="match status" value="1"/>
</dbReference>
<sequence>MRTYTLPPVVRLYKKSSGSEVANSTNKPVSVLYRSLLAIYARDIYQDLVKQRGPCGREQYCLQVTEALLGDVTSSMYLATFTEEELDTKQKNMKMIFEKVQDAMANQIDRSIWIDDPSRGAILMKLKSLKVTESPRAVFLDPASTFLSDRMQWNELSALDYFNNSVHLLRRYRQFMFAMYDKNPLLPEQMCATVAMSHITDPSPSTILHLPESPYIPDSQPPPLIF</sequence>
<evidence type="ECO:0000313" key="2">
    <source>
        <dbReference type="EMBL" id="CAD7257120.1"/>
    </source>
</evidence>
<gene>
    <name evidence="2" type="ORF">TSIB3V08_LOCUS1395</name>
</gene>
<accession>A0A7R9AN51</accession>
<reference evidence="2" key="1">
    <citation type="submission" date="2020-11" db="EMBL/GenBank/DDBJ databases">
        <authorList>
            <person name="Tran Van P."/>
        </authorList>
    </citation>
    <scope>NUCLEOTIDE SEQUENCE</scope>
</reference>
<dbReference type="GO" id="GO:0006508">
    <property type="term" value="P:proteolysis"/>
    <property type="evidence" value="ECO:0007669"/>
    <property type="project" value="InterPro"/>
</dbReference>
<dbReference type="InterPro" id="IPR024079">
    <property type="entry name" value="MetalloPept_cat_dom_sf"/>
</dbReference>
<dbReference type="Pfam" id="PF05649">
    <property type="entry name" value="Peptidase_M13_N"/>
    <property type="match status" value="1"/>
</dbReference>
<organism evidence="2">
    <name type="scientific">Timema shepardi</name>
    <name type="common">Walking stick</name>
    <dbReference type="NCBI Taxonomy" id="629360"/>
    <lineage>
        <taxon>Eukaryota</taxon>
        <taxon>Metazoa</taxon>
        <taxon>Ecdysozoa</taxon>
        <taxon>Arthropoda</taxon>
        <taxon>Hexapoda</taxon>
        <taxon>Insecta</taxon>
        <taxon>Pterygota</taxon>
        <taxon>Neoptera</taxon>
        <taxon>Polyneoptera</taxon>
        <taxon>Phasmatodea</taxon>
        <taxon>Timematodea</taxon>
        <taxon>Timematoidea</taxon>
        <taxon>Timematidae</taxon>
        <taxon>Timema</taxon>
    </lineage>
</organism>